<proteinExistence type="inferred from homology"/>
<feature type="domain" description="Prepilin type IV endopeptidase peptidase" evidence="3">
    <location>
        <begin position="78"/>
        <end position="187"/>
    </location>
</feature>
<dbReference type="PANTHER" id="PTHR30487:SF0">
    <property type="entry name" value="PREPILIN LEADER PEPTIDASE_N-METHYLTRANSFERASE-RELATED"/>
    <property type="match status" value="1"/>
</dbReference>
<dbReference type="RefSeq" id="WP_241444199.1">
    <property type="nucleotide sequence ID" value="NZ_BSUJ01000001.1"/>
</dbReference>
<feature type="transmembrane region" description="Helical" evidence="2">
    <location>
        <begin position="123"/>
        <end position="144"/>
    </location>
</feature>
<evidence type="ECO:0000256" key="1">
    <source>
        <dbReference type="ARBA" id="ARBA00005801"/>
    </source>
</evidence>
<gene>
    <name evidence="4" type="ORF">GCM10025862_24900</name>
</gene>
<dbReference type="Pfam" id="PF01478">
    <property type="entry name" value="Peptidase_A24"/>
    <property type="match status" value="1"/>
</dbReference>
<evidence type="ECO:0000313" key="4">
    <source>
        <dbReference type="EMBL" id="GMA20469.1"/>
    </source>
</evidence>
<feature type="transmembrane region" description="Helical" evidence="2">
    <location>
        <begin position="45"/>
        <end position="62"/>
    </location>
</feature>
<keyword evidence="5" id="KW-1185">Reference proteome</keyword>
<evidence type="ECO:0000259" key="3">
    <source>
        <dbReference type="Pfam" id="PF01478"/>
    </source>
</evidence>
<keyword evidence="2" id="KW-0472">Membrane</keyword>
<evidence type="ECO:0000256" key="2">
    <source>
        <dbReference type="SAM" id="Phobius"/>
    </source>
</evidence>
<dbReference type="InterPro" id="IPR050882">
    <property type="entry name" value="Prepilin_peptidase/N-MTase"/>
</dbReference>
<evidence type="ECO:0000313" key="5">
    <source>
        <dbReference type="Proteomes" id="UP001157109"/>
    </source>
</evidence>
<accession>A0ABQ6HPS0</accession>
<reference evidence="5" key="1">
    <citation type="journal article" date="2019" name="Int. J. Syst. Evol. Microbiol.">
        <title>The Global Catalogue of Microorganisms (GCM) 10K type strain sequencing project: providing services to taxonomists for standard genome sequencing and annotation.</title>
        <authorList>
            <consortium name="The Broad Institute Genomics Platform"/>
            <consortium name="The Broad Institute Genome Sequencing Center for Infectious Disease"/>
            <person name="Wu L."/>
            <person name="Ma J."/>
        </authorList>
    </citation>
    <scope>NUCLEOTIDE SEQUENCE [LARGE SCALE GENOMIC DNA]</scope>
    <source>
        <strain evidence="5">NBRC 105830</strain>
    </source>
</reference>
<dbReference type="Gene3D" id="1.20.120.1220">
    <property type="match status" value="1"/>
</dbReference>
<dbReference type="Proteomes" id="UP001157109">
    <property type="component" value="Unassembled WGS sequence"/>
</dbReference>
<sequence length="219" mass="22168">MDRVLAPSLLVALLALPAGVGVRRWLDALGYRRADEVGRVRRPTGWVVPVTVLAAVVMWAAVTPAHGPGLGTVYTLAVPVAVALAGVDLDVHRLPDAIQLPAYPMLLAALAAECLVSGQWAALGRAVLVGTVALAAFLTLALVAPGGGVGLGDVKLAGLLGIALGRLGWTEAGVGFYLAFVVGGLVAAVLLLRRRAGRSTRLAFGPALLAGALAGVVLS</sequence>
<organism evidence="4 5">
    <name type="scientific">Arsenicicoccus piscis</name>
    <dbReference type="NCBI Taxonomy" id="673954"/>
    <lineage>
        <taxon>Bacteria</taxon>
        <taxon>Bacillati</taxon>
        <taxon>Actinomycetota</taxon>
        <taxon>Actinomycetes</taxon>
        <taxon>Micrococcales</taxon>
        <taxon>Intrasporangiaceae</taxon>
        <taxon>Arsenicicoccus</taxon>
    </lineage>
</organism>
<comment type="caution">
    <text evidence="4">The sequence shown here is derived from an EMBL/GenBank/DDBJ whole genome shotgun (WGS) entry which is preliminary data.</text>
</comment>
<dbReference type="EMBL" id="BSUJ01000001">
    <property type="protein sequence ID" value="GMA20469.1"/>
    <property type="molecule type" value="Genomic_DNA"/>
</dbReference>
<keyword evidence="2" id="KW-0812">Transmembrane</keyword>
<dbReference type="InterPro" id="IPR000045">
    <property type="entry name" value="Prepilin_IV_endopep_pep"/>
</dbReference>
<keyword evidence="2" id="KW-1133">Transmembrane helix</keyword>
<comment type="similarity">
    <text evidence="1">Belongs to the peptidase A24 family.</text>
</comment>
<protein>
    <recommendedName>
        <fullName evidence="3">Prepilin type IV endopeptidase peptidase domain-containing protein</fullName>
    </recommendedName>
</protein>
<feature type="transmembrane region" description="Helical" evidence="2">
    <location>
        <begin position="174"/>
        <end position="192"/>
    </location>
</feature>
<dbReference type="PANTHER" id="PTHR30487">
    <property type="entry name" value="TYPE 4 PREPILIN-LIKE PROTEINS LEADER PEPTIDE-PROCESSING ENZYME"/>
    <property type="match status" value="1"/>
</dbReference>
<feature type="transmembrane region" description="Helical" evidence="2">
    <location>
        <begin position="98"/>
        <end position="116"/>
    </location>
</feature>
<name>A0ABQ6HPS0_9MICO</name>